<feature type="transmembrane region" description="Helical" evidence="2">
    <location>
        <begin position="46"/>
        <end position="64"/>
    </location>
</feature>
<gene>
    <name evidence="3" type="ORF">GNP93_11740</name>
</gene>
<keyword evidence="2" id="KW-0812">Transmembrane</keyword>
<dbReference type="EMBL" id="WNZX01000008">
    <property type="protein sequence ID" value="MUG71349.1"/>
    <property type="molecule type" value="Genomic_DNA"/>
</dbReference>
<name>A0A7X3CTS7_9BACL</name>
<evidence type="ECO:0000313" key="4">
    <source>
        <dbReference type="Proteomes" id="UP000450917"/>
    </source>
</evidence>
<reference evidence="3 4" key="1">
    <citation type="submission" date="2019-11" db="EMBL/GenBank/DDBJ databases">
        <title>Draft genome sequences of five Paenibacillus species of dairy origin.</title>
        <authorList>
            <person name="Olajide A.M."/>
            <person name="Chen S."/>
            <person name="Lapointe G."/>
        </authorList>
    </citation>
    <scope>NUCLEOTIDE SEQUENCE [LARGE SCALE GENOMIC DNA]</scope>
    <source>
        <strain evidence="3 4">2CS3</strain>
    </source>
</reference>
<organism evidence="3 4">
    <name type="scientific">Paenibacillus validus</name>
    <dbReference type="NCBI Taxonomy" id="44253"/>
    <lineage>
        <taxon>Bacteria</taxon>
        <taxon>Bacillati</taxon>
        <taxon>Bacillota</taxon>
        <taxon>Bacilli</taxon>
        <taxon>Bacillales</taxon>
        <taxon>Paenibacillaceae</taxon>
        <taxon>Paenibacillus</taxon>
    </lineage>
</organism>
<evidence type="ECO:0000313" key="3">
    <source>
        <dbReference type="EMBL" id="MUG71349.1"/>
    </source>
</evidence>
<feature type="transmembrane region" description="Helical" evidence="2">
    <location>
        <begin position="153"/>
        <end position="173"/>
    </location>
</feature>
<sequence>MGIGRHAPENWMRVTGWSLFAIGTLFIPYVPWYILGGIREEEIGRWGFFAVIGGLVVGVCTRMYRLGSLPVKRGLLLLGIVGMAFVVLGQVPALFSWLMYGGSFVRHWMPWERIGFGLGMLLHIWLAVTALMTAVVSGYALTGRMEPELRLRAREGAIYFALLAAVIGGWWGWDRYQSSHWIAQTVPADGSLEVPRDSEVRVVWKGRHDSMGMRVRYADSPDTPVPGETAGSGGGMSYRPEGGFAPGARVQITVEAGRRTHTFTFTTASE</sequence>
<feature type="transmembrane region" description="Helical" evidence="2">
    <location>
        <begin position="12"/>
        <end position="34"/>
    </location>
</feature>
<feature type="transmembrane region" description="Helical" evidence="2">
    <location>
        <begin position="120"/>
        <end position="141"/>
    </location>
</feature>
<feature type="transmembrane region" description="Helical" evidence="2">
    <location>
        <begin position="76"/>
        <end position="100"/>
    </location>
</feature>
<keyword evidence="4" id="KW-1185">Reference proteome</keyword>
<protein>
    <submittedName>
        <fullName evidence="3">Uncharacterized protein</fullName>
    </submittedName>
</protein>
<evidence type="ECO:0000256" key="2">
    <source>
        <dbReference type="SAM" id="Phobius"/>
    </source>
</evidence>
<keyword evidence="2" id="KW-1133">Transmembrane helix</keyword>
<keyword evidence="2" id="KW-0472">Membrane</keyword>
<dbReference type="Proteomes" id="UP000450917">
    <property type="component" value="Unassembled WGS sequence"/>
</dbReference>
<dbReference type="AlphaFoldDB" id="A0A7X3CTS7"/>
<evidence type="ECO:0000256" key="1">
    <source>
        <dbReference type="SAM" id="MobiDB-lite"/>
    </source>
</evidence>
<comment type="caution">
    <text evidence="3">The sequence shown here is derived from an EMBL/GenBank/DDBJ whole genome shotgun (WGS) entry which is preliminary data.</text>
</comment>
<proteinExistence type="predicted"/>
<feature type="region of interest" description="Disordered" evidence="1">
    <location>
        <begin position="215"/>
        <end position="234"/>
    </location>
</feature>
<dbReference type="RefSeq" id="WP_141334355.1">
    <property type="nucleotide sequence ID" value="NZ_WNZX01000008.1"/>
</dbReference>
<accession>A0A7X3CTS7</accession>